<dbReference type="CDD" id="cd06257">
    <property type="entry name" value="DnaJ"/>
    <property type="match status" value="1"/>
</dbReference>
<dbReference type="AlphaFoldDB" id="A0A401FW40"/>
<proteinExistence type="predicted"/>
<evidence type="ECO:0000259" key="1">
    <source>
        <dbReference type="PROSITE" id="PS50076"/>
    </source>
</evidence>
<keyword evidence="3" id="KW-1185">Reference proteome</keyword>
<comment type="caution">
    <text evidence="2">The sequence shown here is derived from an EMBL/GenBank/DDBJ whole genome shotgun (WGS) entry which is preliminary data.</text>
</comment>
<dbReference type="InterPro" id="IPR001623">
    <property type="entry name" value="DnaJ_domain"/>
</dbReference>
<reference evidence="3" key="1">
    <citation type="submission" date="2017-11" db="EMBL/GenBank/DDBJ databases">
        <authorList>
            <person name="Watanabe M."/>
            <person name="Kojima H."/>
        </authorList>
    </citation>
    <scope>NUCLEOTIDE SEQUENCE [LARGE SCALE GENOMIC DNA]</scope>
    <source>
        <strain evidence="3">Tokyo 01</strain>
    </source>
</reference>
<dbReference type="SMART" id="SM00271">
    <property type="entry name" value="DnaJ"/>
    <property type="match status" value="1"/>
</dbReference>
<dbReference type="EMBL" id="BEXT01000001">
    <property type="protein sequence ID" value="GBC61202.1"/>
    <property type="molecule type" value="Genomic_DNA"/>
</dbReference>
<sequence>MYLAQKRIKGRTHYFIRESYADDEVFRSRDLFELGTDPDQYIVYPGGNSYYVRDEVRDRLGEMGIEPDEEEMDDIFWPFLEPDIRRSLDFFRQRSAMSREKKPSAKSGAQFHLFDRRRIHYLRYAQMDQGYIGRVAPKLFNVLCDKSRDEIEQYFIGAERILKQRELKSYIFVIFDLQKHFTESFAKTMPQGLEQNAVDLFFLRDVCVLNDDQKFWTGMEINGNLHDYLIRYVTMFFDHDYGSSTYLDDLVQEWINSHRTYHPPRKKTNVTVKEASTIFGVMESDLRKMSRRELSRLFRRKAQALHPDKGGDSDAFIRLTEAYQNLRERKK</sequence>
<dbReference type="SUPFAM" id="SSF46565">
    <property type="entry name" value="Chaperone J-domain"/>
    <property type="match status" value="1"/>
</dbReference>
<reference evidence="3" key="2">
    <citation type="submission" date="2019-01" db="EMBL/GenBank/DDBJ databases">
        <title>Genome sequence of Desulfonema ishimotonii strain Tokyo 01.</title>
        <authorList>
            <person name="Fukui M."/>
        </authorList>
    </citation>
    <scope>NUCLEOTIDE SEQUENCE [LARGE SCALE GENOMIC DNA]</scope>
    <source>
        <strain evidence="3">Tokyo 01</strain>
    </source>
</reference>
<name>A0A401FW40_9BACT</name>
<protein>
    <submittedName>
        <fullName evidence="2">J domain-containing protein</fullName>
    </submittedName>
</protein>
<evidence type="ECO:0000313" key="3">
    <source>
        <dbReference type="Proteomes" id="UP000288096"/>
    </source>
</evidence>
<dbReference type="InterPro" id="IPR036869">
    <property type="entry name" value="J_dom_sf"/>
</dbReference>
<gene>
    <name evidence="2" type="ORF">DENIS_2162</name>
</gene>
<organism evidence="2 3">
    <name type="scientific">Desulfonema ishimotonii</name>
    <dbReference type="NCBI Taxonomy" id="45657"/>
    <lineage>
        <taxon>Bacteria</taxon>
        <taxon>Pseudomonadati</taxon>
        <taxon>Thermodesulfobacteriota</taxon>
        <taxon>Desulfobacteria</taxon>
        <taxon>Desulfobacterales</taxon>
        <taxon>Desulfococcaceae</taxon>
        <taxon>Desulfonema</taxon>
    </lineage>
</organism>
<dbReference type="OrthoDB" id="9775658at2"/>
<dbReference type="Proteomes" id="UP000288096">
    <property type="component" value="Unassembled WGS sequence"/>
</dbReference>
<evidence type="ECO:0000313" key="2">
    <source>
        <dbReference type="EMBL" id="GBC61202.1"/>
    </source>
</evidence>
<feature type="domain" description="J" evidence="1">
    <location>
        <begin position="274"/>
        <end position="331"/>
    </location>
</feature>
<dbReference type="RefSeq" id="WP_124328520.1">
    <property type="nucleotide sequence ID" value="NZ_BEXT01000001.1"/>
</dbReference>
<dbReference type="Gene3D" id="1.10.287.110">
    <property type="entry name" value="DnaJ domain"/>
    <property type="match status" value="1"/>
</dbReference>
<accession>A0A401FW40</accession>
<dbReference type="PROSITE" id="PS50076">
    <property type="entry name" value="DNAJ_2"/>
    <property type="match status" value="1"/>
</dbReference>